<dbReference type="EMBL" id="UAPV01000001">
    <property type="protein sequence ID" value="SPT70056.1"/>
    <property type="molecule type" value="Genomic_DNA"/>
</dbReference>
<dbReference type="RefSeq" id="WP_113744169.1">
    <property type="nucleotide sequence ID" value="NZ_UAPV01000001.1"/>
</dbReference>
<gene>
    <name evidence="2" type="ORF">NCTC13093_01461</name>
</gene>
<reference evidence="2 3" key="1">
    <citation type="submission" date="2018-06" db="EMBL/GenBank/DDBJ databases">
        <authorList>
            <consortium name="Pathogen Informatics"/>
            <person name="Doyle S."/>
        </authorList>
    </citation>
    <scope>NUCLEOTIDE SEQUENCE [LARGE SCALE GENOMIC DNA]</scope>
    <source>
        <strain evidence="2 3">NCTC13093</strain>
    </source>
</reference>
<feature type="transmembrane region" description="Helical" evidence="1">
    <location>
        <begin position="30"/>
        <end position="52"/>
    </location>
</feature>
<accession>A0A2X0VAB2</accession>
<protein>
    <submittedName>
        <fullName evidence="2">Uncharacterized protein</fullName>
    </submittedName>
</protein>
<organism evidence="2 3">
    <name type="scientific">Anaerobiospirillum thomasii</name>
    <dbReference type="NCBI Taxonomy" id="179995"/>
    <lineage>
        <taxon>Bacteria</taxon>
        <taxon>Pseudomonadati</taxon>
        <taxon>Pseudomonadota</taxon>
        <taxon>Gammaproteobacteria</taxon>
        <taxon>Aeromonadales</taxon>
        <taxon>Succinivibrionaceae</taxon>
        <taxon>Anaerobiospirillum</taxon>
    </lineage>
</organism>
<evidence type="ECO:0000313" key="3">
    <source>
        <dbReference type="Proteomes" id="UP000250086"/>
    </source>
</evidence>
<name>A0A2X0VAB2_9GAMM</name>
<keyword evidence="3" id="KW-1185">Reference proteome</keyword>
<dbReference type="AlphaFoldDB" id="A0A2X0VAB2"/>
<proteinExistence type="predicted"/>
<keyword evidence="1" id="KW-1133">Transmembrane helix</keyword>
<evidence type="ECO:0000313" key="2">
    <source>
        <dbReference type="EMBL" id="SPT70056.1"/>
    </source>
</evidence>
<feature type="transmembrane region" description="Helical" evidence="1">
    <location>
        <begin position="108"/>
        <end position="130"/>
    </location>
</feature>
<keyword evidence="1" id="KW-0812">Transmembrane</keyword>
<dbReference type="Proteomes" id="UP000250086">
    <property type="component" value="Unassembled WGS sequence"/>
</dbReference>
<keyword evidence="1" id="KW-0472">Membrane</keyword>
<evidence type="ECO:0000256" key="1">
    <source>
        <dbReference type="SAM" id="Phobius"/>
    </source>
</evidence>
<sequence length="159" mass="17966">MKALVVRYIIVICLTVFLSMYNILNFDEKIVQALFTVLGVGYSIAISNIISFNSSELLINEYRRKIIKHLKDLRNINSLDFLLASLVFICCLAGPKRVINCYIVKIDLYTFASVTLFVSICSLVIGFFSLQSLNEEVSNKIAKEKSDKILANRLDQSGK</sequence>
<feature type="transmembrane region" description="Helical" evidence="1">
    <location>
        <begin position="73"/>
        <end position="96"/>
    </location>
</feature>
<feature type="transmembrane region" description="Helical" evidence="1">
    <location>
        <begin position="5"/>
        <end position="24"/>
    </location>
</feature>